<name>A0AB74QH54_CLODI</name>
<sequence>MFLKKLKKSTVIALTGLMLISSTGNLAFALDNKNEGAKNVSENSIVEPRVVSNSKTFSVGGKSYTNYTSANITLSSGAYGSTTIKSNSGAVGENRLYAHANLYNKNGQVVKTADWKSNGSSTSTLTNTTGNSFSKGTFYTKGTTKVYNGNGYTTQSANQSPNVVVNNLGTRISKEELKERMDLYEIKNMLPAVGIDNISGYISMDDLYDEPNFPETPEEAITYQKIRAKASYRMIPLYDNDGKTIIGEYRIDSAN</sequence>
<dbReference type="AlphaFoldDB" id="A0AB74QH54"/>
<comment type="caution">
    <text evidence="2">The sequence shown here is derived from an EMBL/GenBank/DDBJ whole genome shotgun (WGS) entry which is preliminary data.</text>
</comment>
<keyword evidence="1" id="KW-0732">Signal</keyword>
<feature type="chain" id="PRO_5044498857" evidence="1">
    <location>
        <begin position="30"/>
        <end position="255"/>
    </location>
</feature>
<dbReference type="RefSeq" id="WP_077701713.1">
    <property type="nucleotide sequence ID" value="NZ_BITU01000105.1"/>
</dbReference>
<dbReference type="EMBL" id="CAADAN010000030">
    <property type="protein sequence ID" value="VFD36697.1"/>
    <property type="molecule type" value="Genomic_DNA"/>
</dbReference>
<accession>A0AB74QH54</accession>
<evidence type="ECO:0000256" key="1">
    <source>
        <dbReference type="SAM" id="SignalP"/>
    </source>
</evidence>
<feature type="signal peptide" evidence="1">
    <location>
        <begin position="1"/>
        <end position="29"/>
    </location>
</feature>
<gene>
    <name evidence="2" type="ORF">SAMEA1402399_04116</name>
</gene>
<organism evidence="2 3">
    <name type="scientific">Clostridioides difficile</name>
    <name type="common">Peptoclostridium difficile</name>
    <dbReference type="NCBI Taxonomy" id="1496"/>
    <lineage>
        <taxon>Bacteria</taxon>
        <taxon>Bacillati</taxon>
        <taxon>Bacillota</taxon>
        <taxon>Clostridia</taxon>
        <taxon>Peptostreptococcales</taxon>
        <taxon>Peptostreptococcaceae</taxon>
        <taxon>Clostridioides</taxon>
    </lineage>
</organism>
<evidence type="ECO:0000313" key="2">
    <source>
        <dbReference type="EMBL" id="VFD36697.1"/>
    </source>
</evidence>
<reference evidence="2 3" key="1">
    <citation type="submission" date="2019-02" db="EMBL/GenBank/DDBJ databases">
        <authorList>
            <consortium name="Pathogen Informatics"/>
        </authorList>
    </citation>
    <scope>NUCLEOTIDE SEQUENCE [LARGE SCALE GENOMIC DNA]</scope>
    <source>
        <strain evidence="3">clo34</strain>
    </source>
</reference>
<protein>
    <submittedName>
        <fullName evidence="2">Beta-lactamase inducer</fullName>
    </submittedName>
</protein>
<dbReference type="Proteomes" id="UP000411588">
    <property type="component" value="Unassembled WGS sequence"/>
</dbReference>
<proteinExistence type="predicted"/>
<evidence type="ECO:0000313" key="3">
    <source>
        <dbReference type="Proteomes" id="UP000411588"/>
    </source>
</evidence>